<dbReference type="PANTHER" id="PTHR40080">
    <property type="entry name" value="LMO1763 PROTEIN"/>
    <property type="match status" value="1"/>
</dbReference>
<proteinExistence type="predicted"/>
<dbReference type="PANTHER" id="PTHR40080:SF1">
    <property type="entry name" value="TRPR-LIKE PROTEIN YERC_YECD"/>
    <property type="match status" value="1"/>
</dbReference>
<reference evidence="1" key="1">
    <citation type="submission" date="2018-05" db="EMBL/GenBank/DDBJ databases">
        <authorList>
            <person name="Lanie J.A."/>
            <person name="Ng W.-L."/>
            <person name="Kazmierczak K.M."/>
            <person name="Andrzejewski T.M."/>
            <person name="Davidsen T.M."/>
            <person name="Wayne K.J."/>
            <person name="Tettelin H."/>
            <person name="Glass J.I."/>
            <person name="Rusch D."/>
            <person name="Podicherti R."/>
            <person name="Tsui H.-C.T."/>
            <person name="Winkler M.E."/>
        </authorList>
    </citation>
    <scope>NUCLEOTIDE SEQUENCE</scope>
</reference>
<dbReference type="Gene3D" id="1.10.1270.10">
    <property type="entry name" value="TrpR-like"/>
    <property type="match status" value="1"/>
</dbReference>
<dbReference type="EMBL" id="UINC01001070">
    <property type="protein sequence ID" value="SUZ69710.1"/>
    <property type="molecule type" value="Genomic_DNA"/>
</dbReference>
<dbReference type="GO" id="GO:0003700">
    <property type="term" value="F:DNA-binding transcription factor activity"/>
    <property type="evidence" value="ECO:0007669"/>
    <property type="project" value="InterPro"/>
</dbReference>
<evidence type="ECO:0008006" key="2">
    <source>
        <dbReference type="Google" id="ProtNLM"/>
    </source>
</evidence>
<dbReference type="AlphaFoldDB" id="A0A381PS12"/>
<dbReference type="InterPro" id="IPR000831">
    <property type="entry name" value="Trp_repress"/>
</dbReference>
<dbReference type="SUPFAM" id="SSF48295">
    <property type="entry name" value="TrpR-like"/>
    <property type="match status" value="1"/>
</dbReference>
<dbReference type="PIRSF" id="PIRSF012508">
    <property type="entry name" value="YerC"/>
    <property type="match status" value="1"/>
</dbReference>
<organism evidence="1">
    <name type="scientific">marine metagenome</name>
    <dbReference type="NCBI Taxonomy" id="408172"/>
    <lineage>
        <taxon>unclassified sequences</taxon>
        <taxon>metagenomes</taxon>
        <taxon>ecological metagenomes</taxon>
    </lineage>
</organism>
<protein>
    <recommendedName>
        <fullName evidence="2">TrpR protein YerC/YecD</fullName>
    </recommendedName>
</protein>
<dbReference type="Pfam" id="PF01371">
    <property type="entry name" value="Trp_repressor"/>
    <property type="match status" value="1"/>
</dbReference>
<evidence type="ECO:0000313" key="1">
    <source>
        <dbReference type="EMBL" id="SUZ69710.1"/>
    </source>
</evidence>
<dbReference type="InterPro" id="IPR038116">
    <property type="entry name" value="TrpR-like_sf"/>
</dbReference>
<dbReference type="InterPro" id="IPR013368">
    <property type="entry name" value="YecD_YerC"/>
</dbReference>
<dbReference type="GO" id="GO:0043565">
    <property type="term" value="F:sequence-specific DNA binding"/>
    <property type="evidence" value="ECO:0007669"/>
    <property type="project" value="InterPro"/>
</dbReference>
<dbReference type="NCBIfam" id="TIGR02531">
    <property type="entry name" value="yecD_yerC"/>
    <property type="match status" value="1"/>
</dbReference>
<name>A0A381PS12_9ZZZZ</name>
<sequence length="100" mass="11608">MKLERVLTNKEERAAEERLYKAIMSLRNLDEYRAFFGDIFTPAELQSIKDRWSVAEFLNQGYTYREINSMTGVSVTTIGRVARFLYDGSDGYALALKRIK</sequence>
<gene>
    <name evidence="1" type="ORF">METZ01_LOCUS22564</name>
</gene>
<accession>A0A381PS12</accession>
<dbReference type="InterPro" id="IPR010921">
    <property type="entry name" value="Trp_repressor/repl_initiator"/>
</dbReference>